<dbReference type="Proteomes" id="UP000663929">
    <property type="component" value="Chromosome"/>
</dbReference>
<organism evidence="6 7">
    <name type="scientific">Sulfidibacter corallicola</name>
    <dbReference type="NCBI Taxonomy" id="2818388"/>
    <lineage>
        <taxon>Bacteria</taxon>
        <taxon>Pseudomonadati</taxon>
        <taxon>Acidobacteriota</taxon>
        <taxon>Holophagae</taxon>
        <taxon>Acanthopleuribacterales</taxon>
        <taxon>Acanthopleuribacteraceae</taxon>
        <taxon>Sulfidibacter</taxon>
    </lineage>
</organism>
<reference evidence="6" key="1">
    <citation type="submission" date="2021-03" db="EMBL/GenBank/DDBJ databases">
        <title>Acanthopleuribacteraceae sp. M133.</title>
        <authorList>
            <person name="Wang G."/>
        </authorList>
    </citation>
    <scope>NUCLEOTIDE SEQUENCE</scope>
    <source>
        <strain evidence="6">M133</strain>
    </source>
</reference>
<dbReference type="InterPro" id="IPR016160">
    <property type="entry name" value="Ald_DH_CS_CYS"/>
</dbReference>
<protein>
    <submittedName>
        <fullName evidence="6">Aldehyde dehydrogenase</fullName>
    </submittedName>
</protein>
<keyword evidence="2 4" id="KW-0560">Oxidoreductase</keyword>
<dbReference type="FunFam" id="3.40.605.10:FF:000007">
    <property type="entry name" value="NAD/NADP-dependent betaine aldehyde dehydrogenase"/>
    <property type="match status" value="1"/>
</dbReference>
<dbReference type="GO" id="GO:0016620">
    <property type="term" value="F:oxidoreductase activity, acting on the aldehyde or oxo group of donors, NAD or NADP as acceptor"/>
    <property type="evidence" value="ECO:0007669"/>
    <property type="project" value="InterPro"/>
</dbReference>
<dbReference type="Pfam" id="PF00171">
    <property type="entry name" value="Aldedh"/>
    <property type="match status" value="1"/>
</dbReference>
<dbReference type="FunFam" id="3.40.309.10:FF:000012">
    <property type="entry name" value="Betaine aldehyde dehydrogenase"/>
    <property type="match status" value="1"/>
</dbReference>
<dbReference type="InterPro" id="IPR015590">
    <property type="entry name" value="Aldehyde_DH_dom"/>
</dbReference>
<keyword evidence="7" id="KW-1185">Reference proteome</keyword>
<dbReference type="KEGG" id="scor:J3U87_11260"/>
<evidence type="ECO:0000256" key="3">
    <source>
        <dbReference type="PROSITE-ProRule" id="PRU10007"/>
    </source>
</evidence>
<dbReference type="EMBL" id="CP071793">
    <property type="protein sequence ID" value="QTD53031.1"/>
    <property type="molecule type" value="Genomic_DNA"/>
</dbReference>
<dbReference type="Gene3D" id="3.40.309.10">
    <property type="entry name" value="Aldehyde Dehydrogenase, Chain A, domain 2"/>
    <property type="match status" value="1"/>
</dbReference>
<evidence type="ECO:0000256" key="4">
    <source>
        <dbReference type="RuleBase" id="RU003345"/>
    </source>
</evidence>
<accession>A0A8A4TV87</accession>
<dbReference type="InterPro" id="IPR016162">
    <property type="entry name" value="Ald_DH_N"/>
</dbReference>
<evidence type="ECO:0000256" key="2">
    <source>
        <dbReference type="ARBA" id="ARBA00023002"/>
    </source>
</evidence>
<dbReference type="SUPFAM" id="SSF53720">
    <property type="entry name" value="ALDH-like"/>
    <property type="match status" value="1"/>
</dbReference>
<feature type="active site" evidence="3">
    <location>
        <position position="252"/>
    </location>
</feature>
<evidence type="ECO:0000256" key="1">
    <source>
        <dbReference type="ARBA" id="ARBA00009986"/>
    </source>
</evidence>
<evidence type="ECO:0000313" key="7">
    <source>
        <dbReference type="Proteomes" id="UP000663929"/>
    </source>
</evidence>
<dbReference type="InterPro" id="IPR029510">
    <property type="entry name" value="Ald_DH_CS_GLU"/>
</dbReference>
<name>A0A8A4TV87_SULCO</name>
<dbReference type="InterPro" id="IPR016163">
    <property type="entry name" value="Ald_DH_C"/>
</dbReference>
<evidence type="ECO:0000313" key="6">
    <source>
        <dbReference type="EMBL" id="QTD53031.1"/>
    </source>
</evidence>
<proteinExistence type="inferred from homology"/>
<dbReference type="PANTHER" id="PTHR11699">
    <property type="entry name" value="ALDEHYDE DEHYDROGENASE-RELATED"/>
    <property type="match status" value="1"/>
</dbReference>
<dbReference type="InterPro" id="IPR016161">
    <property type="entry name" value="Ald_DH/histidinol_DH"/>
</dbReference>
<feature type="domain" description="Aldehyde dehydrogenase" evidence="5">
    <location>
        <begin position="22"/>
        <end position="479"/>
    </location>
</feature>
<comment type="similarity">
    <text evidence="1 4">Belongs to the aldehyde dehydrogenase family.</text>
</comment>
<dbReference type="AlphaFoldDB" id="A0A8A4TV87"/>
<dbReference type="PROSITE" id="PS00687">
    <property type="entry name" value="ALDEHYDE_DEHYDR_GLU"/>
    <property type="match status" value="1"/>
</dbReference>
<dbReference type="RefSeq" id="WP_237383129.1">
    <property type="nucleotide sequence ID" value="NZ_CP071793.1"/>
</dbReference>
<gene>
    <name evidence="6" type="ORF">J3U87_11260</name>
</gene>
<dbReference type="Gene3D" id="3.40.605.10">
    <property type="entry name" value="Aldehyde Dehydrogenase, Chain A, domain 1"/>
    <property type="match status" value="1"/>
</dbReference>
<evidence type="ECO:0000259" key="5">
    <source>
        <dbReference type="Pfam" id="PF00171"/>
    </source>
</evidence>
<sequence length="484" mass="51512">MRAADVPHYPLMIEGEAYAGSGRYEVVDPANGGVVATVAMAGAAEVDLAVQSAHARYRGYLWRSMHARDRASLLARLAETVRNHGEELARLESRNVGKPVTAARGEIEAVARCFDYYAGAVDKYCGQTVPLGARGHGFVFHEPLGVCALIVPWNFPLLITAWKVAPALAMGNTVVIKPAEATPLSAIRFAELALQAGLPDGALTVLPGLGDMAGVALVEHPLVRKVSFTGSTATGKRVAKVAAEGLKRVSLELGGKSAAIVFSDADLDQCVDASVWAVYDNCGQDCCARSRILVERSVYDEFVARFAQRTRRLKVGMPDDEDTEIGPLITPAHRARVCGYLSAGVDQGATLLQGGEIPAEEPLADGNFLLPAIFVDVKAHMKIMNEEIFGPVACIMPFDNEGEAIEAANQTDYGLSGSVWTRDIGRALRVARAVESGCLSINSSSSVHIEMPFGGMKHSGSGREQGMAALAQFSELKSVFIADD</sequence>
<dbReference type="PROSITE" id="PS00070">
    <property type="entry name" value="ALDEHYDE_DEHYDR_CYS"/>
    <property type="match status" value="1"/>
</dbReference>